<name>A0ABN6QGM2_9BACT</name>
<dbReference type="RefSeq" id="WP_215434531.1">
    <property type="nucleotide sequence ID" value="NZ_AP025943.1"/>
</dbReference>
<dbReference type="EMBL" id="AP025943">
    <property type="protein sequence ID" value="BDL43143.1"/>
    <property type="molecule type" value="Genomic_DNA"/>
</dbReference>
<evidence type="ECO:0000313" key="2">
    <source>
        <dbReference type="Proteomes" id="UP001062263"/>
    </source>
</evidence>
<sequence>MIVIKSRQEEQASRKTYSSRTTLYNEEDRDRLVRIMPGVFVEADASMSDINVMQWLTLRQPHSIMNLISALSFHQATTQIPQYLSVALPRGVRLPKVLVMPVKAWFVTPSLLLDGYEAHQGDYGAFNVTTLERTLVDCFKYRNKIGLDIFIEALELTRGKWNAWKLQKEADRLRVLSAITPYLKMAQ</sequence>
<dbReference type="Proteomes" id="UP001062263">
    <property type="component" value="Chromosome"/>
</dbReference>
<proteinExistence type="predicted"/>
<keyword evidence="2" id="KW-1185">Reference proteome</keyword>
<organism evidence="1 2">
    <name type="scientific">Akkermansia biwaensis</name>
    <dbReference type="NCBI Taxonomy" id="2946555"/>
    <lineage>
        <taxon>Bacteria</taxon>
        <taxon>Pseudomonadati</taxon>
        <taxon>Verrucomicrobiota</taxon>
        <taxon>Verrucomicrobiia</taxon>
        <taxon>Verrucomicrobiales</taxon>
        <taxon>Akkermansiaceae</taxon>
        <taxon>Akkermansia</taxon>
    </lineage>
</organism>
<gene>
    <name evidence="1" type="ORF">Abiwalacus_07170</name>
</gene>
<protein>
    <submittedName>
        <fullName evidence="1">Transcriptional regulator</fullName>
    </submittedName>
</protein>
<accession>A0ABN6QGM2</accession>
<evidence type="ECO:0000313" key="1">
    <source>
        <dbReference type="EMBL" id="BDL43143.1"/>
    </source>
</evidence>
<reference evidence="1" key="1">
    <citation type="submission" date="2022-06" db="EMBL/GenBank/DDBJ databases">
        <title>Akkermansia biwalacus sp. nov., an anaerobic mucin-degrading bacterium isolated from human intestine.</title>
        <authorList>
            <person name="Kobayashi Y."/>
            <person name="Inoue S."/>
            <person name="Kawahara T."/>
            <person name="Kohda N."/>
        </authorList>
    </citation>
    <scope>NUCLEOTIDE SEQUENCE</scope>
    <source>
        <strain evidence="1">WON2089</strain>
    </source>
</reference>